<proteinExistence type="predicted"/>
<reference evidence="2" key="1">
    <citation type="submission" date="2021-06" db="EMBL/GenBank/DDBJ databases">
        <authorList>
            <person name="Kallberg Y."/>
            <person name="Tangrot J."/>
            <person name="Rosling A."/>
        </authorList>
    </citation>
    <scope>NUCLEOTIDE SEQUENCE</scope>
    <source>
        <strain evidence="2">CL551</strain>
    </source>
</reference>
<comment type="caution">
    <text evidence="2">The sequence shown here is derived from an EMBL/GenBank/DDBJ whole genome shotgun (WGS) entry which is preliminary data.</text>
</comment>
<evidence type="ECO:0000313" key="3">
    <source>
        <dbReference type="Proteomes" id="UP000789342"/>
    </source>
</evidence>
<feature type="non-terminal residue" evidence="2">
    <location>
        <position position="217"/>
    </location>
</feature>
<evidence type="ECO:0000256" key="1">
    <source>
        <dbReference type="SAM" id="MobiDB-lite"/>
    </source>
</evidence>
<dbReference type="EMBL" id="CAJVPV010002135">
    <property type="protein sequence ID" value="CAG8518712.1"/>
    <property type="molecule type" value="Genomic_DNA"/>
</dbReference>
<keyword evidence="3" id="KW-1185">Reference proteome</keyword>
<organism evidence="2 3">
    <name type="scientific">Acaulospora morrowiae</name>
    <dbReference type="NCBI Taxonomy" id="94023"/>
    <lineage>
        <taxon>Eukaryota</taxon>
        <taxon>Fungi</taxon>
        <taxon>Fungi incertae sedis</taxon>
        <taxon>Mucoromycota</taxon>
        <taxon>Glomeromycotina</taxon>
        <taxon>Glomeromycetes</taxon>
        <taxon>Diversisporales</taxon>
        <taxon>Acaulosporaceae</taxon>
        <taxon>Acaulospora</taxon>
    </lineage>
</organism>
<dbReference type="Proteomes" id="UP000789342">
    <property type="component" value="Unassembled WGS sequence"/>
</dbReference>
<feature type="region of interest" description="Disordered" evidence="1">
    <location>
        <begin position="1"/>
        <end position="20"/>
    </location>
</feature>
<accession>A0A9N9F9D5</accession>
<gene>
    <name evidence="2" type="ORF">AMORRO_LOCUS4092</name>
</gene>
<dbReference type="AlphaFoldDB" id="A0A9N9F9D5"/>
<name>A0A9N9F9D5_9GLOM</name>
<evidence type="ECO:0000313" key="2">
    <source>
        <dbReference type="EMBL" id="CAG8518712.1"/>
    </source>
</evidence>
<sequence length="217" mass="24714">KENRCGRNYPTKNDSIKKLFGKSEDRRGKVVLESTMMKKGHLKIKTNSQAQESECDDDDIPSPKEINICVSRQKISMKDWVKDLDLDDDKAVSDSESVEGCHAKCFGLFRRDKGIEGKIVPKSENYLKITAKPEPRKLNVGERLIKEPTMSCDNDGQIETTLVEELHTLIPNEESPVTATIWKNQSKVDKIENDQETVKKLARELPEDQQDIPMEIV</sequence>
<protein>
    <submittedName>
        <fullName evidence="2">51_t:CDS:1</fullName>
    </submittedName>
</protein>